<accession>A0A183TC93</accession>
<organism evidence="3">
    <name type="scientific">Schistocephalus solidus</name>
    <name type="common">Tapeworm</name>
    <dbReference type="NCBI Taxonomy" id="70667"/>
    <lineage>
        <taxon>Eukaryota</taxon>
        <taxon>Metazoa</taxon>
        <taxon>Spiralia</taxon>
        <taxon>Lophotrochozoa</taxon>
        <taxon>Platyhelminthes</taxon>
        <taxon>Cestoda</taxon>
        <taxon>Eucestoda</taxon>
        <taxon>Diphyllobothriidea</taxon>
        <taxon>Diphyllobothriidae</taxon>
        <taxon>Schistocephalus</taxon>
    </lineage>
</organism>
<dbReference type="Proteomes" id="UP000275846">
    <property type="component" value="Unassembled WGS sequence"/>
</dbReference>
<dbReference type="WBParaSite" id="SSLN_0001462901-mRNA-1">
    <property type="protein sequence ID" value="SSLN_0001462901-mRNA-1"/>
    <property type="gene ID" value="SSLN_0001462901"/>
</dbReference>
<dbReference type="OrthoDB" id="6318563at2759"/>
<reference evidence="3" key="1">
    <citation type="submission" date="2016-06" db="UniProtKB">
        <authorList>
            <consortium name="WormBaseParasite"/>
        </authorList>
    </citation>
    <scope>IDENTIFICATION</scope>
</reference>
<sequence>MTPGSVGREGGECGSSTQGYYHLKIIHAHVTVPAPPGVEYTVDIVEIDGQIIGGGGDSSVVVVGGGGGGTVFSSPPISGLFDSVLTLGPDVGVEQRLE</sequence>
<gene>
    <name evidence="1" type="ORF">SSLN_LOCUS14091</name>
</gene>
<keyword evidence="2" id="KW-1185">Reference proteome</keyword>
<protein>
    <submittedName>
        <fullName evidence="1 3">Uncharacterized protein</fullName>
    </submittedName>
</protein>
<reference evidence="1 2" key="2">
    <citation type="submission" date="2018-11" db="EMBL/GenBank/DDBJ databases">
        <authorList>
            <consortium name="Pathogen Informatics"/>
        </authorList>
    </citation>
    <scope>NUCLEOTIDE SEQUENCE [LARGE SCALE GENOMIC DNA]</scope>
    <source>
        <strain evidence="1 2">NST_G2</strain>
    </source>
</reference>
<dbReference type="AlphaFoldDB" id="A0A183TC93"/>
<evidence type="ECO:0000313" key="1">
    <source>
        <dbReference type="EMBL" id="VDM00477.1"/>
    </source>
</evidence>
<dbReference type="EMBL" id="UYSU01038643">
    <property type="protein sequence ID" value="VDM00477.1"/>
    <property type="molecule type" value="Genomic_DNA"/>
</dbReference>
<name>A0A183TC93_SCHSO</name>
<evidence type="ECO:0000313" key="3">
    <source>
        <dbReference type="WBParaSite" id="SSLN_0001462901-mRNA-1"/>
    </source>
</evidence>
<evidence type="ECO:0000313" key="2">
    <source>
        <dbReference type="Proteomes" id="UP000275846"/>
    </source>
</evidence>
<proteinExistence type="predicted"/>